<feature type="compositionally biased region" description="Basic and acidic residues" evidence="1">
    <location>
        <begin position="99"/>
        <end position="124"/>
    </location>
</feature>
<reference evidence="2 4" key="2">
    <citation type="journal article" date="2013" name="Nature">
        <title>Insights into bilaterian evolution from three spiralian genomes.</title>
        <authorList>
            <person name="Simakov O."/>
            <person name="Marletaz F."/>
            <person name="Cho S.J."/>
            <person name="Edsinger-Gonzales E."/>
            <person name="Havlak P."/>
            <person name="Hellsten U."/>
            <person name="Kuo D.H."/>
            <person name="Larsson T."/>
            <person name="Lv J."/>
            <person name="Arendt D."/>
            <person name="Savage R."/>
            <person name="Osoegawa K."/>
            <person name="de Jong P."/>
            <person name="Grimwood J."/>
            <person name="Chapman J.A."/>
            <person name="Shapiro H."/>
            <person name="Aerts A."/>
            <person name="Otillar R.P."/>
            <person name="Terry A.Y."/>
            <person name="Boore J.L."/>
            <person name="Grigoriev I.V."/>
            <person name="Lindberg D.R."/>
            <person name="Seaver E.C."/>
            <person name="Weisblat D.A."/>
            <person name="Putnam N.H."/>
            <person name="Rokhsar D.S."/>
        </authorList>
    </citation>
    <scope>NUCLEOTIDE SEQUENCE</scope>
    <source>
        <strain evidence="2 4">I ESC-2004</strain>
    </source>
</reference>
<sequence length="124" mass="13870">MNQKYCIVITATYVLNQFMLLTFHTNSTEQFFKPDDGKKKGKKKEPEVAMTSMPAEYVVLAKFHLPLADLLDGETKVEAILTKSASEIGGRESPQISETESKKMEKKEKKKAGDKGKGQDKGKK</sequence>
<dbReference type="HOGENOM" id="CLU_2006059_0_0_1"/>
<feature type="region of interest" description="Disordered" evidence="1">
    <location>
        <begin position="29"/>
        <end position="48"/>
    </location>
</feature>
<dbReference type="Proteomes" id="UP000014760">
    <property type="component" value="Unassembled WGS sequence"/>
</dbReference>
<evidence type="ECO:0000256" key="1">
    <source>
        <dbReference type="SAM" id="MobiDB-lite"/>
    </source>
</evidence>
<reference evidence="4" key="1">
    <citation type="submission" date="2012-12" db="EMBL/GenBank/DDBJ databases">
        <authorList>
            <person name="Hellsten U."/>
            <person name="Grimwood J."/>
            <person name="Chapman J.A."/>
            <person name="Shapiro H."/>
            <person name="Aerts A."/>
            <person name="Otillar R.P."/>
            <person name="Terry A.Y."/>
            <person name="Boore J.L."/>
            <person name="Simakov O."/>
            <person name="Marletaz F."/>
            <person name="Cho S.-J."/>
            <person name="Edsinger-Gonzales E."/>
            <person name="Havlak P."/>
            <person name="Kuo D.-H."/>
            <person name="Larsson T."/>
            <person name="Lv J."/>
            <person name="Arendt D."/>
            <person name="Savage R."/>
            <person name="Osoegawa K."/>
            <person name="de Jong P."/>
            <person name="Lindberg D.R."/>
            <person name="Seaver E.C."/>
            <person name="Weisblat D.A."/>
            <person name="Putnam N.H."/>
            <person name="Grigoriev I.V."/>
            <person name="Rokhsar D.S."/>
        </authorList>
    </citation>
    <scope>NUCLEOTIDE SEQUENCE</scope>
    <source>
        <strain evidence="4">I ESC-2004</strain>
    </source>
</reference>
<dbReference type="AlphaFoldDB" id="R7U1S4"/>
<dbReference type="EMBL" id="AMQN01010815">
    <property type="status" value="NOT_ANNOTATED_CDS"/>
    <property type="molecule type" value="Genomic_DNA"/>
</dbReference>
<feature type="region of interest" description="Disordered" evidence="1">
    <location>
        <begin position="83"/>
        <end position="124"/>
    </location>
</feature>
<name>R7U1S4_CAPTE</name>
<dbReference type="EMBL" id="KB308513">
    <property type="protein sequence ID" value="ELT97621.1"/>
    <property type="molecule type" value="Genomic_DNA"/>
</dbReference>
<proteinExistence type="predicted"/>
<reference evidence="3" key="3">
    <citation type="submission" date="2015-06" db="UniProtKB">
        <authorList>
            <consortium name="EnsemblMetazoa"/>
        </authorList>
    </citation>
    <scope>IDENTIFICATION</scope>
</reference>
<protein>
    <submittedName>
        <fullName evidence="2 3">Uncharacterized protein</fullName>
    </submittedName>
</protein>
<evidence type="ECO:0000313" key="4">
    <source>
        <dbReference type="Proteomes" id="UP000014760"/>
    </source>
</evidence>
<dbReference type="STRING" id="283909.R7U1S4"/>
<gene>
    <name evidence="2" type="ORF">CAPTEDRAFT_202353</name>
</gene>
<keyword evidence="4" id="KW-1185">Reference proteome</keyword>
<organism evidence="2">
    <name type="scientific">Capitella teleta</name>
    <name type="common">Polychaete worm</name>
    <dbReference type="NCBI Taxonomy" id="283909"/>
    <lineage>
        <taxon>Eukaryota</taxon>
        <taxon>Metazoa</taxon>
        <taxon>Spiralia</taxon>
        <taxon>Lophotrochozoa</taxon>
        <taxon>Annelida</taxon>
        <taxon>Polychaeta</taxon>
        <taxon>Sedentaria</taxon>
        <taxon>Scolecida</taxon>
        <taxon>Capitellidae</taxon>
        <taxon>Capitella</taxon>
    </lineage>
</organism>
<evidence type="ECO:0000313" key="2">
    <source>
        <dbReference type="EMBL" id="ELT97621.1"/>
    </source>
</evidence>
<evidence type="ECO:0000313" key="3">
    <source>
        <dbReference type="EnsemblMetazoa" id="CapteP202353"/>
    </source>
</evidence>
<accession>R7U1S4</accession>
<dbReference type="EnsemblMetazoa" id="CapteT202353">
    <property type="protein sequence ID" value="CapteP202353"/>
    <property type="gene ID" value="CapteG202353"/>
</dbReference>